<dbReference type="EMBL" id="BAFE01000022">
    <property type="protein sequence ID" value="GAB47661.1"/>
    <property type="molecule type" value="Genomic_DNA"/>
</dbReference>
<dbReference type="NCBIfam" id="NF009438">
    <property type="entry name" value="PRK12797.1"/>
    <property type="match status" value="1"/>
</dbReference>
<dbReference type="eggNOG" id="COG1338">
    <property type="taxonomic scope" value="Bacteria"/>
</dbReference>
<accession>H5UPK3</accession>
<keyword evidence="8 12" id="KW-1133">Transmembrane helix</keyword>
<feature type="transmembrane region" description="Helical" evidence="12">
    <location>
        <begin position="205"/>
        <end position="234"/>
    </location>
</feature>
<dbReference type="GO" id="GO:0009425">
    <property type="term" value="C:bacterial-type flagellum basal body"/>
    <property type="evidence" value="ECO:0007669"/>
    <property type="project" value="UniProtKB-SubCell"/>
</dbReference>
<comment type="caution">
    <text evidence="14">The sequence shown here is derived from an EMBL/GenBank/DDBJ whole genome shotgun (WGS) entry which is preliminary data.</text>
</comment>
<dbReference type="GO" id="GO:0009306">
    <property type="term" value="P:protein secretion"/>
    <property type="evidence" value="ECO:0007669"/>
    <property type="project" value="UniProtKB-UniRule"/>
</dbReference>
<evidence type="ECO:0000256" key="8">
    <source>
        <dbReference type="ARBA" id="ARBA00022989"/>
    </source>
</evidence>
<keyword evidence="4 12" id="KW-1003">Cell membrane</keyword>
<gene>
    <name evidence="12 14" type="primary">fliP</name>
    <name evidence="14" type="ORF">MOPEL_023_00010</name>
</gene>
<dbReference type="Pfam" id="PF00813">
    <property type="entry name" value="FliP"/>
    <property type="match status" value="1"/>
</dbReference>
<keyword evidence="14" id="KW-0966">Cell projection</keyword>
<feature type="transmembrane region" description="Helical" evidence="12">
    <location>
        <begin position="246"/>
        <end position="267"/>
    </location>
</feature>
<name>H5UPK3_9MICO</name>
<evidence type="ECO:0000256" key="13">
    <source>
        <dbReference type="SAM" id="MobiDB-lite"/>
    </source>
</evidence>
<dbReference type="PRINTS" id="PR01302">
    <property type="entry name" value="TYPE3IMPPROT"/>
</dbReference>
<comment type="similarity">
    <text evidence="1 12">Belongs to the FliP/MopC/SpaP family.</text>
</comment>
<keyword evidence="15" id="KW-1185">Reference proteome</keyword>
<dbReference type="NCBIfam" id="TIGR01103">
    <property type="entry name" value="fliP"/>
    <property type="match status" value="1"/>
</dbReference>
<dbReference type="InterPro" id="IPR005838">
    <property type="entry name" value="T3SS_IM_P"/>
</dbReference>
<keyword evidence="5 12" id="KW-0812">Transmembrane</keyword>
<evidence type="ECO:0000256" key="11">
    <source>
        <dbReference type="ARBA" id="ARBA00023225"/>
    </source>
</evidence>
<keyword evidence="14" id="KW-0282">Flagellum</keyword>
<dbReference type="PANTHER" id="PTHR30587:SF0">
    <property type="entry name" value="FLAGELLAR BIOSYNTHETIC PROTEIN FLIP"/>
    <property type="match status" value="1"/>
</dbReference>
<evidence type="ECO:0000256" key="3">
    <source>
        <dbReference type="ARBA" id="ARBA00022448"/>
    </source>
</evidence>
<evidence type="ECO:0000256" key="12">
    <source>
        <dbReference type="RuleBase" id="RU362069"/>
    </source>
</evidence>
<feature type="non-terminal residue" evidence="14">
    <location>
        <position position="1"/>
    </location>
</feature>
<sequence>PAAPVVPAAGAPAAPVVPAAQGAAPAIRPAAPTPTPPRPPASPGAPRGGVSVNVDGGQAGRGQIVQIIVLMTVLSIAPSLLLLMTSFTKIVIVLGLTRQAMGTPTIPPNQVLAGIALFLSLFVMGPVVSQVNEQAVKPYTAGRIDMPEALERGEAPLRTFMLKQTGKQELQTMVSVSGQKQPADPEDVEFTTLVPAFVLSELKTAFIIGFVIFVPFLVIDLVVASVLMAMGMMMLPPVMISMPFKILLFIMVDGWSLITTALVSGYLKT</sequence>
<feature type="transmembrane region" description="Helical" evidence="12">
    <location>
        <begin position="109"/>
        <end position="128"/>
    </location>
</feature>
<protein>
    <recommendedName>
        <fullName evidence="2 12">Flagellar biosynthetic protein FliP</fullName>
    </recommendedName>
</protein>
<evidence type="ECO:0000313" key="15">
    <source>
        <dbReference type="Proteomes" id="UP000004367"/>
    </source>
</evidence>
<feature type="transmembrane region" description="Helical" evidence="12">
    <location>
        <begin position="64"/>
        <end position="97"/>
    </location>
</feature>
<evidence type="ECO:0000256" key="7">
    <source>
        <dbReference type="ARBA" id="ARBA00022927"/>
    </source>
</evidence>
<organism evidence="14 15">
    <name type="scientific">Mobilicoccus pelagius NBRC 104925</name>
    <dbReference type="NCBI Taxonomy" id="1089455"/>
    <lineage>
        <taxon>Bacteria</taxon>
        <taxon>Bacillati</taxon>
        <taxon>Actinomycetota</taxon>
        <taxon>Actinomycetes</taxon>
        <taxon>Micrococcales</taxon>
        <taxon>Dermatophilaceae</taxon>
        <taxon>Mobilicoccus</taxon>
    </lineage>
</organism>
<keyword evidence="3 12" id="KW-0813">Transport</keyword>
<dbReference type="PRINTS" id="PR00951">
    <property type="entry name" value="FLGBIOSNFLIP"/>
</dbReference>
<feature type="region of interest" description="Disordered" evidence="13">
    <location>
        <begin position="25"/>
        <end position="53"/>
    </location>
</feature>
<keyword evidence="6 12" id="KW-1005">Bacterial flagellum biogenesis</keyword>
<evidence type="ECO:0000313" key="14">
    <source>
        <dbReference type="EMBL" id="GAB47661.1"/>
    </source>
</evidence>
<evidence type="ECO:0000256" key="5">
    <source>
        <dbReference type="ARBA" id="ARBA00022692"/>
    </source>
</evidence>
<dbReference type="Proteomes" id="UP000004367">
    <property type="component" value="Unassembled WGS sequence"/>
</dbReference>
<evidence type="ECO:0000256" key="1">
    <source>
        <dbReference type="ARBA" id="ARBA00006257"/>
    </source>
</evidence>
<evidence type="ECO:0000256" key="10">
    <source>
        <dbReference type="ARBA" id="ARBA00023143"/>
    </source>
</evidence>
<comment type="function">
    <text evidence="12">Plays a role in the flagellum-specific transport system.</text>
</comment>
<evidence type="ECO:0000256" key="4">
    <source>
        <dbReference type="ARBA" id="ARBA00022475"/>
    </source>
</evidence>
<comment type="subcellular location">
    <subcellularLocation>
        <location evidence="12">Cell membrane</location>
        <topology evidence="12">Multi-pass membrane protein</topology>
    </subcellularLocation>
    <subcellularLocation>
        <location evidence="12">Bacterial flagellum basal body</location>
    </subcellularLocation>
</comment>
<proteinExistence type="inferred from homology"/>
<dbReference type="InterPro" id="IPR005837">
    <property type="entry name" value="FliP"/>
</dbReference>
<reference evidence="14 15" key="1">
    <citation type="submission" date="2012-02" db="EMBL/GenBank/DDBJ databases">
        <title>Whole genome shotgun sequence of Mobilicoccus pelagius NBRC 104925.</title>
        <authorList>
            <person name="Yoshida Y."/>
            <person name="Hosoyama A."/>
            <person name="Tsuchikane K."/>
            <person name="Katsumata H."/>
            <person name="Yamazaki S."/>
            <person name="Fujita N."/>
        </authorList>
    </citation>
    <scope>NUCLEOTIDE SEQUENCE [LARGE SCALE GENOMIC DNA]</scope>
    <source>
        <strain evidence="14 15">NBRC 104925</strain>
    </source>
</reference>
<dbReference type="PROSITE" id="PS01061">
    <property type="entry name" value="FLIP_2"/>
    <property type="match status" value="1"/>
</dbReference>
<keyword evidence="7 12" id="KW-0653">Protein transport</keyword>
<dbReference type="PANTHER" id="PTHR30587">
    <property type="entry name" value="FLAGELLAR BIOSYNTHETIC PROTEIN FLIP"/>
    <property type="match status" value="1"/>
</dbReference>
<evidence type="ECO:0000256" key="9">
    <source>
        <dbReference type="ARBA" id="ARBA00023136"/>
    </source>
</evidence>
<evidence type="ECO:0000256" key="6">
    <source>
        <dbReference type="ARBA" id="ARBA00022795"/>
    </source>
</evidence>
<dbReference type="RefSeq" id="WP_009481559.1">
    <property type="nucleotide sequence ID" value="NZ_BAFE01000022.1"/>
</dbReference>
<dbReference type="AlphaFoldDB" id="H5UPK3"/>
<feature type="compositionally biased region" description="Pro residues" evidence="13">
    <location>
        <begin position="31"/>
        <end position="43"/>
    </location>
</feature>
<keyword evidence="11 12" id="KW-1006">Bacterial flagellum protein export</keyword>
<evidence type="ECO:0000256" key="2">
    <source>
        <dbReference type="ARBA" id="ARBA00021714"/>
    </source>
</evidence>
<keyword evidence="14" id="KW-0969">Cilium</keyword>
<keyword evidence="10" id="KW-0975">Bacterial flagellum</keyword>
<dbReference type="GO" id="GO:0044781">
    <property type="term" value="P:bacterial-type flagellum organization"/>
    <property type="evidence" value="ECO:0007669"/>
    <property type="project" value="UniProtKB-UniRule"/>
</dbReference>
<keyword evidence="9 12" id="KW-0472">Membrane</keyword>
<dbReference type="GO" id="GO:0005886">
    <property type="term" value="C:plasma membrane"/>
    <property type="evidence" value="ECO:0007669"/>
    <property type="project" value="UniProtKB-SubCell"/>
</dbReference>